<keyword evidence="2 4" id="KW-0324">Glycolysis</keyword>
<keyword evidence="6" id="KW-1185">Reference proteome</keyword>
<keyword evidence="3 4" id="KW-0413">Isomerase</keyword>
<dbReference type="CDD" id="cd05016">
    <property type="entry name" value="SIS_PGI_2"/>
    <property type="match status" value="1"/>
</dbReference>
<evidence type="ECO:0000256" key="4">
    <source>
        <dbReference type="RuleBase" id="RU000612"/>
    </source>
</evidence>
<dbReference type="InterPro" id="IPR035476">
    <property type="entry name" value="SIS_PGI_1"/>
</dbReference>
<reference evidence="5 6" key="1">
    <citation type="journal article" date="2018" name="PLoS ONE">
        <title>The draft genome of Kipferlia bialata reveals reductive genome evolution in fornicate parasites.</title>
        <authorList>
            <person name="Tanifuji G."/>
            <person name="Takabayashi S."/>
            <person name="Kume K."/>
            <person name="Takagi M."/>
            <person name="Nakayama T."/>
            <person name="Kamikawa R."/>
            <person name="Inagaki Y."/>
            <person name="Hashimoto T."/>
        </authorList>
    </citation>
    <scope>NUCLEOTIDE SEQUENCE [LARGE SCALE GENOMIC DNA]</scope>
    <source>
        <strain evidence="5">NY0173</strain>
    </source>
</reference>
<dbReference type="InterPro" id="IPR001672">
    <property type="entry name" value="G6P_Isomerase"/>
</dbReference>
<evidence type="ECO:0000313" key="6">
    <source>
        <dbReference type="Proteomes" id="UP000265618"/>
    </source>
</evidence>
<dbReference type="OrthoDB" id="5831190at2759"/>
<comment type="similarity">
    <text evidence="4">Belongs to the GPI family.</text>
</comment>
<feature type="non-terminal residue" evidence="5">
    <location>
        <position position="1"/>
    </location>
</feature>
<dbReference type="HAMAP" id="MF_00473">
    <property type="entry name" value="G6P_isomerase"/>
    <property type="match status" value="1"/>
</dbReference>
<keyword evidence="1 4" id="KW-0312">Gluconeogenesis</keyword>
<dbReference type="Proteomes" id="UP000265618">
    <property type="component" value="Unassembled WGS sequence"/>
</dbReference>
<dbReference type="GO" id="GO:0004347">
    <property type="term" value="F:glucose-6-phosphate isomerase activity"/>
    <property type="evidence" value="ECO:0007669"/>
    <property type="project" value="UniProtKB-EC"/>
</dbReference>
<dbReference type="PROSITE" id="PS51463">
    <property type="entry name" value="P_GLUCOSE_ISOMERASE_3"/>
    <property type="match status" value="1"/>
</dbReference>
<name>A0A9K3GKU6_9EUKA</name>
<gene>
    <name evidence="5" type="ORF">KIPB_008472</name>
</gene>
<dbReference type="EMBL" id="BDIP01002635">
    <property type="protein sequence ID" value="GIQ86592.1"/>
    <property type="molecule type" value="Genomic_DNA"/>
</dbReference>
<protein>
    <recommendedName>
        <fullName evidence="4">Glucose-6-phosphate isomerase</fullName>
        <ecNumber evidence="4">5.3.1.9</ecNumber>
    </recommendedName>
</protein>
<dbReference type="GO" id="GO:0097367">
    <property type="term" value="F:carbohydrate derivative binding"/>
    <property type="evidence" value="ECO:0007669"/>
    <property type="project" value="InterPro"/>
</dbReference>
<dbReference type="EC" id="5.3.1.9" evidence="4"/>
<dbReference type="PANTHER" id="PTHR11469">
    <property type="entry name" value="GLUCOSE-6-PHOSPHATE ISOMERASE"/>
    <property type="match status" value="1"/>
</dbReference>
<evidence type="ECO:0000256" key="2">
    <source>
        <dbReference type="ARBA" id="ARBA00023152"/>
    </source>
</evidence>
<dbReference type="GO" id="GO:0005829">
    <property type="term" value="C:cytosol"/>
    <property type="evidence" value="ECO:0007669"/>
    <property type="project" value="TreeGrafter"/>
</dbReference>
<dbReference type="SUPFAM" id="SSF53697">
    <property type="entry name" value="SIS domain"/>
    <property type="match status" value="1"/>
</dbReference>
<dbReference type="PRINTS" id="PR00662">
    <property type="entry name" value="G6PISOMERASE"/>
</dbReference>
<comment type="caution">
    <text evidence="5">The sequence shown here is derived from an EMBL/GenBank/DDBJ whole genome shotgun (WGS) entry which is preliminary data.</text>
</comment>
<sequence>YNQKQYRFYDNETDFQLSFAGFRAVDDAKAVFEDAAAKEGCDKALALMARMEAGEVINHTAVKAESEDRQVDHYNLRLKEEKVTGKSLAHSLTMWEEVKAVIERIENGDITNEAGERFTDVVFNGIGGSFLGPLMLIISQKGDEYNTAPDMKVKVHFVANTDPETFDRLVSRNNLKNMLMVVMSKSGGTSETLGNWDTFSQEVSALGLAPNRHLMAITIPGSFLDGRSKSEKWVHTFNMHEETGGRTSIWSAIGAVPCAFAHIDFAEFLKGASHMDEMTRRADAPSNPAMLMSLYINHLLNKSPKNMMVLGYSDCLKEYSHYLQQLYMESLGKEYDIEGKAAPHGLTVFGGVGTGEQHSCMQQIQKGINDTFVRFIHFRHREADYANAKAGSMGRQLLAFVKGTELALNQNGRSFVTMTFSKPNPFNMGMMVALEERVVSILAAFWDINAYDQPGVQDGKLAAKGVNALSLAIENALVAAKAFTALSVTDTLSTLGVEAASLGDNLEWLADSLLSDICANGGVQNAYKLSAKMSREWDAESCQFKYTWAGM</sequence>
<dbReference type="GO" id="GO:0006096">
    <property type="term" value="P:glycolytic process"/>
    <property type="evidence" value="ECO:0007669"/>
    <property type="project" value="UniProtKB-KW"/>
</dbReference>
<dbReference type="CDD" id="cd05015">
    <property type="entry name" value="SIS_PGI_1"/>
    <property type="match status" value="1"/>
</dbReference>
<evidence type="ECO:0000256" key="3">
    <source>
        <dbReference type="ARBA" id="ARBA00023235"/>
    </source>
</evidence>
<comment type="pathway">
    <text evidence="4">Carbohydrate degradation; glycolysis; D-glyceraldehyde 3-phosphate and glycerone phosphate from D-glucose: step 2/4.</text>
</comment>
<dbReference type="FunFam" id="3.40.50.10490:FF:000021">
    <property type="entry name" value="Glucose-6-phosphate isomerase"/>
    <property type="match status" value="1"/>
</dbReference>
<dbReference type="GO" id="GO:0051156">
    <property type="term" value="P:glucose 6-phosphate metabolic process"/>
    <property type="evidence" value="ECO:0007669"/>
    <property type="project" value="TreeGrafter"/>
</dbReference>
<organism evidence="5 6">
    <name type="scientific">Kipferlia bialata</name>
    <dbReference type="NCBI Taxonomy" id="797122"/>
    <lineage>
        <taxon>Eukaryota</taxon>
        <taxon>Metamonada</taxon>
        <taxon>Carpediemonas-like organisms</taxon>
        <taxon>Kipferlia</taxon>
    </lineage>
</organism>
<dbReference type="Pfam" id="PF00342">
    <property type="entry name" value="PGI"/>
    <property type="match status" value="1"/>
</dbReference>
<dbReference type="InterPro" id="IPR046348">
    <property type="entry name" value="SIS_dom_sf"/>
</dbReference>
<evidence type="ECO:0000256" key="1">
    <source>
        <dbReference type="ARBA" id="ARBA00022432"/>
    </source>
</evidence>
<proteinExistence type="inferred from homology"/>
<accession>A0A9K3GKU6</accession>
<dbReference type="InterPro" id="IPR035482">
    <property type="entry name" value="SIS_PGI_2"/>
</dbReference>
<dbReference type="AlphaFoldDB" id="A0A9K3GKU6"/>
<dbReference type="GO" id="GO:0006094">
    <property type="term" value="P:gluconeogenesis"/>
    <property type="evidence" value="ECO:0007669"/>
    <property type="project" value="UniProtKB-KW"/>
</dbReference>
<evidence type="ECO:0000313" key="5">
    <source>
        <dbReference type="EMBL" id="GIQ86592.1"/>
    </source>
</evidence>
<comment type="catalytic activity">
    <reaction evidence="4">
        <text>alpha-D-glucose 6-phosphate = beta-D-fructose 6-phosphate</text>
        <dbReference type="Rhea" id="RHEA:11816"/>
        <dbReference type="ChEBI" id="CHEBI:57634"/>
        <dbReference type="ChEBI" id="CHEBI:58225"/>
        <dbReference type="EC" id="5.3.1.9"/>
    </reaction>
</comment>
<dbReference type="PANTHER" id="PTHR11469:SF1">
    <property type="entry name" value="GLUCOSE-6-PHOSPHATE ISOMERASE"/>
    <property type="match status" value="1"/>
</dbReference>
<dbReference type="Gene3D" id="3.40.50.10490">
    <property type="entry name" value="Glucose-6-phosphate isomerase like protein, domain 1"/>
    <property type="match status" value="2"/>
</dbReference>
<dbReference type="GO" id="GO:0048029">
    <property type="term" value="F:monosaccharide binding"/>
    <property type="evidence" value="ECO:0007669"/>
    <property type="project" value="TreeGrafter"/>
</dbReference>